<dbReference type="InterPro" id="IPR043129">
    <property type="entry name" value="ATPase_NBD"/>
</dbReference>
<dbReference type="InterPro" id="IPR029047">
    <property type="entry name" value="HSP70_peptide-bd_sf"/>
</dbReference>
<accession>A0A916NLQ1</accession>
<dbReference type="SUPFAM" id="SSF53067">
    <property type="entry name" value="Actin-like ATPase domain"/>
    <property type="match status" value="2"/>
</dbReference>
<dbReference type="SUPFAM" id="SSF100920">
    <property type="entry name" value="Heat shock protein 70kD (HSP70), peptide-binding domain"/>
    <property type="match status" value="1"/>
</dbReference>
<evidence type="ECO:0000313" key="6">
    <source>
        <dbReference type="Proteomes" id="UP000680038"/>
    </source>
</evidence>
<dbReference type="RefSeq" id="WP_215239394.1">
    <property type="nucleotide sequence ID" value="NZ_CAJRAF010000002.1"/>
</dbReference>
<dbReference type="PROSITE" id="PS00329">
    <property type="entry name" value="HSP70_2"/>
    <property type="match status" value="1"/>
</dbReference>
<reference evidence="5" key="1">
    <citation type="submission" date="2021-04" db="EMBL/GenBank/DDBJ databases">
        <authorList>
            <person name="Rodrigo-Torres L."/>
            <person name="Arahal R. D."/>
            <person name="Lucena T."/>
        </authorList>
    </citation>
    <scope>NUCLEOTIDE SEQUENCE</scope>
    <source>
        <strain evidence="5">CECT 9275</strain>
    </source>
</reference>
<dbReference type="InterPro" id="IPR013126">
    <property type="entry name" value="Hsp_70_fam"/>
</dbReference>
<keyword evidence="2 4" id="KW-0547">Nucleotide-binding</keyword>
<name>A0A916NLQ1_9BACT</name>
<dbReference type="Gene3D" id="2.60.34.10">
    <property type="entry name" value="Substrate Binding Domain Of DNAk, Chain A, domain 1"/>
    <property type="match status" value="1"/>
</dbReference>
<dbReference type="AlphaFoldDB" id="A0A916NLQ1"/>
<protein>
    <submittedName>
        <fullName evidence="5">Chaperone protein DnaK</fullName>
    </submittedName>
</protein>
<evidence type="ECO:0000256" key="3">
    <source>
        <dbReference type="ARBA" id="ARBA00022840"/>
    </source>
</evidence>
<evidence type="ECO:0000256" key="4">
    <source>
        <dbReference type="RuleBase" id="RU003322"/>
    </source>
</evidence>
<dbReference type="GO" id="GO:0005524">
    <property type="term" value="F:ATP binding"/>
    <property type="evidence" value="ECO:0007669"/>
    <property type="project" value="UniProtKB-KW"/>
</dbReference>
<keyword evidence="6" id="KW-1185">Reference proteome</keyword>
<dbReference type="EMBL" id="CAJRAF010000002">
    <property type="protein sequence ID" value="CAG5002174.1"/>
    <property type="molecule type" value="Genomic_DNA"/>
</dbReference>
<dbReference type="PRINTS" id="PR00301">
    <property type="entry name" value="HEATSHOCK70"/>
</dbReference>
<proteinExistence type="inferred from homology"/>
<dbReference type="Proteomes" id="UP000680038">
    <property type="component" value="Unassembled WGS sequence"/>
</dbReference>
<evidence type="ECO:0000256" key="1">
    <source>
        <dbReference type="ARBA" id="ARBA00007381"/>
    </source>
</evidence>
<gene>
    <name evidence="5" type="primary">dnaK_2</name>
    <name evidence="5" type="ORF">DYBT9275_02827</name>
</gene>
<dbReference type="PROSITE" id="PS00297">
    <property type="entry name" value="HSP70_1"/>
    <property type="match status" value="1"/>
</dbReference>
<dbReference type="InterPro" id="IPR018181">
    <property type="entry name" value="Heat_shock_70_CS"/>
</dbReference>
<keyword evidence="3 4" id="KW-0067">ATP-binding</keyword>
<dbReference type="Gene3D" id="3.30.420.40">
    <property type="match status" value="2"/>
</dbReference>
<dbReference type="PANTHER" id="PTHR19375">
    <property type="entry name" value="HEAT SHOCK PROTEIN 70KDA"/>
    <property type="match status" value="1"/>
</dbReference>
<organism evidence="5 6">
    <name type="scientific">Dyadobacter helix</name>
    <dbReference type="NCBI Taxonomy" id="2822344"/>
    <lineage>
        <taxon>Bacteria</taxon>
        <taxon>Pseudomonadati</taxon>
        <taxon>Bacteroidota</taxon>
        <taxon>Cytophagia</taxon>
        <taxon>Cytophagales</taxon>
        <taxon>Spirosomataceae</taxon>
        <taxon>Dyadobacter</taxon>
    </lineage>
</organism>
<sequence>MIPRIGIDLGTTFSCVSCIDETGIPVIIKNSDGQETTASVIWFDGKVAYVGKKANDRKLQMNSPIYEFIKRDMGKDLSHRYLINGVNCKATGYSAMILKKLKIEAFFYFKRKGLLSPSDTIDTLSIPAVITVPAYFGFKERYETKKAGIAAGLDVIDVINEPTAAALTYGFSLSDSKKVMVFDLGGGTFDVTVLQMGSEKAHVVASDGSDELGGKNWDSIIENYLLAEFERQTGAEIPDDMLWEVQKQALESKYELSENMEKTLWVNASGKTAEINLYRERLEDEFSFYDEDDDNKFYFEERSADLLMLCKAITRNILDKAGMTWNDIDDIVLAGGSCRMPMIARMLENISGKNVRKNIPGYNLDTAIAQGAALYGRNRNRVVDVSSKSIGIEVRQNNRVVINHLIRKNTPLPFSIAETFPAEENAVLFVYEGESINPDECALRGKLELGNSPGRVEVGMSIDVSGIINATVEVNGTKAALKIKPESDAEDDLDVLELKGLIDSIDIRL</sequence>
<dbReference type="Gene3D" id="3.90.640.10">
    <property type="entry name" value="Actin, Chain A, domain 4"/>
    <property type="match status" value="1"/>
</dbReference>
<comment type="caution">
    <text evidence="5">The sequence shown here is derived from an EMBL/GenBank/DDBJ whole genome shotgun (WGS) entry which is preliminary data.</text>
</comment>
<dbReference type="GO" id="GO:0140662">
    <property type="term" value="F:ATP-dependent protein folding chaperone"/>
    <property type="evidence" value="ECO:0007669"/>
    <property type="project" value="InterPro"/>
</dbReference>
<comment type="similarity">
    <text evidence="1 4">Belongs to the heat shock protein 70 family.</text>
</comment>
<dbReference type="Pfam" id="PF00012">
    <property type="entry name" value="HSP70"/>
    <property type="match status" value="1"/>
</dbReference>
<evidence type="ECO:0000256" key="2">
    <source>
        <dbReference type="ARBA" id="ARBA00022741"/>
    </source>
</evidence>
<evidence type="ECO:0000313" key="5">
    <source>
        <dbReference type="EMBL" id="CAG5002174.1"/>
    </source>
</evidence>